<feature type="compositionally biased region" description="Basic and acidic residues" evidence="1">
    <location>
        <begin position="171"/>
        <end position="188"/>
    </location>
</feature>
<evidence type="ECO:0000256" key="1">
    <source>
        <dbReference type="SAM" id="MobiDB-lite"/>
    </source>
</evidence>
<gene>
    <name evidence="2" type="ORF">CYL18_12140</name>
</gene>
<dbReference type="PANTHER" id="PTHR38433:SF1">
    <property type="entry name" value="DUF1641 DOMAIN-CONTAINING PROTEIN"/>
    <property type="match status" value="1"/>
</dbReference>
<feature type="region of interest" description="Disordered" evidence="1">
    <location>
        <begin position="156"/>
        <end position="188"/>
    </location>
</feature>
<keyword evidence="3" id="KW-1185">Reference proteome</keyword>
<reference evidence="2 3" key="1">
    <citation type="submission" date="2017-12" db="EMBL/GenBank/DDBJ databases">
        <title>Taxonomic description and draft genome of Pradoshia cofamensis Gen. nov., sp. nov., a thermotolerant bacillale isolated from anterior gut of earthworm Eisenia fetida.</title>
        <authorList>
            <person name="Saha T."/>
            <person name="Chakraborty R."/>
        </authorList>
    </citation>
    <scope>NUCLEOTIDE SEQUENCE [LARGE SCALE GENOMIC DNA]</scope>
    <source>
        <strain evidence="2 3">EAG3</strain>
    </source>
</reference>
<organism evidence="2 3">
    <name type="scientific">Pradoshia eiseniae</name>
    <dbReference type="NCBI Taxonomy" id="2064768"/>
    <lineage>
        <taxon>Bacteria</taxon>
        <taxon>Bacillati</taxon>
        <taxon>Bacillota</taxon>
        <taxon>Bacilli</taxon>
        <taxon>Bacillales</taxon>
        <taxon>Bacillaceae</taxon>
        <taxon>Pradoshia</taxon>
    </lineage>
</organism>
<sequence>MAKAIKNVHKIEMTAEEKRAQDLREIETALLDNKDAILETIDLLKHMNNRGALTMATSLFAEGDKVLYTLVKALDNPEATNLLKNMLLLVGVLGTINVKQLEPFVVKLNAGVARMAENKEQEKPISYLGFAKTLKDPEVNRAVGLLLDFLRGMGQDTEDLERNTQPPEEQAIQKDRTRDYDGNMHKRD</sequence>
<dbReference type="RefSeq" id="WP_104849775.1">
    <property type="nucleotide sequence ID" value="NZ_PKOZ01000006.1"/>
</dbReference>
<dbReference type="EMBL" id="PKOZ01000006">
    <property type="protein sequence ID" value="PQD95070.1"/>
    <property type="molecule type" value="Genomic_DNA"/>
</dbReference>
<evidence type="ECO:0000313" key="2">
    <source>
        <dbReference type="EMBL" id="PQD95070.1"/>
    </source>
</evidence>
<evidence type="ECO:0008006" key="4">
    <source>
        <dbReference type="Google" id="ProtNLM"/>
    </source>
</evidence>
<dbReference type="PANTHER" id="PTHR38433">
    <property type="match status" value="1"/>
</dbReference>
<name>A0A2S7MZ80_9BACI</name>
<dbReference type="AlphaFoldDB" id="A0A2S7MZ80"/>
<dbReference type="Proteomes" id="UP000239663">
    <property type="component" value="Unassembled WGS sequence"/>
</dbReference>
<accession>A0A2S7MZ80</accession>
<evidence type="ECO:0000313" key="3">
    <source>
        <dbReference type="Proteomes" id="UP000239663"/>
    </source>
</evidence>
<dbReference type="Pfam" id="PF07849">
    <property type="entry name" value="DUF1641"/>
    <property type="match status" value="1"/>
</dbReference>
<dbReference type="OrthoDB" id="147801at2"/>
<protein>
    <recommendedName>
        <fullName evidence="4">DUF1641 domain-containing protein</fullName>
    </recommendedName>
</protein>
<dbReference type="InterPro" id="IPR012440">
    <property type="entry name" value="DUF1641"/>
</dbReference>
<comment type="caution">
    <text evidence="2">The sequence shown here is derived from an EMBL/GenBank/DDBJ whole genome shotgun (WGS) entry which is preliminary data.</text>
</comment>
<proteinExistence type="predicted"/>